<feature type="region of interest" description="Disordered" evidence="1">
    <location>
        <begin position="1"/>
        <end position="31"/>
    </location>
</feature>
<feature type="compositionally biased region" description="Basic residues" evidence="1">
    <location>
        <begin position="12"/>
        <end position="25"/>
    </location>
</feature>
<dbReference type="EMBL" id="GBRH01230311">
    <property type="protein sequence ID" value="JAD67584.1"/>
    <property type="molecule type" value="Transcribed_RNA"/>
</dbReference>
<protein>
    <submittedName>
        <fullName evidence="2">Uncharacterized protein</fullName>
    </submittedName>
</protein>
<reference evidence="2" key="1">
    <citation type="submission" date="2014-09" db="EMBL/GenBank/DDBJ databases">
        <authorList>
            <person name="Magalhaes I.L.F."/>
            <person name="Oliveira U."/>
            <person name="Santos F.R."/>
            <person name="Vidigal T.H.D.A."/>
            <person name="Brescovit A.D."/>
            <person name="Santos A.J."/>
        </authorList>
    </citation>
    <scope>NUCLEOTIDE SEQUENCE</scope>
    <source>
        <tissue evidence="2">Shoot tissue taken approximately 20 cm above the soil surface</tissue>
    </source>
</reference>
<dbReference type="AlphaFoldDB" id="A0A0A9BU85"/>
<sequence>MAARPLAPAPRPARHPHGRRLRRSHPLPPPP</sequence>
<name>A0A0A9BU85_ARUDO</name>
<organism evidence="2">
    <name type="scientific">Arundo donax</name>
    <name type="common">Giant reed</name>
    <name type="synonym">Donax arundinaceus</name>
    <dbReference type="NCBI Taxonomy" id="35708"/>
    <lineage>
        <taxon>Eukaryota</taxon>
        <taxon>Viridiplantae</taxon>
        <taxon>Streptophyta</taxon>
        <taxon>Embryophyta</taxon>
        <taxon>Tracheophyta</taxon>
        <taxon>Spermatophyta</taxon>
        <taxon>Magnoliopsida</taxon>
        <taxon>Liliopsida</taxon>
        <taxon>Poales</taxon>
        <taxon>Poaceae</taxon>
        <taxon>PACMAD clade</taxon>
        <taxon>Arundinoideae</taxon>
        <taxon>Arundineae</taxon>
        <taxon>Arundo</taxon>
    </lineage>
</organism>
<proteinExistence type="predicted"/>
<evidence type="ECO:0000256" key="1">
    <source>
        <dbReference type="SAM" id="MobiDB-lite"/>
    </source>
</evidence>
<accession>A0A0A9BU85</accession>
<reference evidence="2" key="2">
    <citation type="journal article" date="2015" name="Data Brief">
        <title>Shoot transcriptome of the giant reed, Arundo donax.</title>
        <authorList>
            <person name="Barrero R.A."/>
            <person name="Guerrero F.D."/>
            <person name="Moolhuijzen P."/>
            <person name="Goolsby J.A."/>
            <person name="Tidwell J."/>
            <person name="Bellgard S.E."/>
            <person name="Bellgard M.I."/>
        </authorList>
    </citation>
    <scope>NUCLEOTIDE SEQUENCE</scope>
    <source>
        <tissue evidence="2">Shoot tissue taken approximately 20 cm above the soil surface</tissue>
    </source>
</reference>
<evidence type="ECO:0000313" key="2">
    <source>
        <dbReference type="EMBL" id="JAD67584.1"/>
    </source>
</evidence>